<evidence type="ECO:0000313" key="11">
    <source>
        <dbReference type="Proteomes" id="UP001595900"/>
    </source>
</evidence>
<keyword evidence="9" id="KW-0732">Signal</keyword>
<dbReference type="RefSeq" id="WP_390228313.1">
    <property type="nucleotide sequence ID" value="NZ_JBHSCN010000005.1"/>
</dbReference>
<comment type="subcellular location">
    <subcellularLocation>
        <location evidence="1">Cell membrane</location>
        <topology evidence="1">Multi-pass membrane protein</topology>
    </subcellularLocation>
</comment>
<feature type="transmembrane region" description="Helical" evidence="8">
    <location>
        <begin position="496"/>
        <end position="513"/>
    </location>
</feature>
<keyword evidence="3" id="KW-1003">Cell membrane</keyword>
<comment type="caution">
    <text evidence="10">The sequence shown here is derived from an EMBL/GenBank/DDBJ whole genome shotgun (WGS) entry which is preliminary data.</text>
</comment>
<feature type="transmembrane region" description="Helical" evidence="8">
    <location>
        <begin position="28"/>
        <end position="45"/>
    </location>
</feature>
<evidence type="ECO:0000313" key="10">
    <source>
        <dbReference type="EMBL" id="MFC4243296.1"/>
    </source>
</evidence>
<feature type="transmembrane region" description="Helical" evidence="8">
    <location>
        <begin position="50"/>
        <end position="67"/>
    </location>
</feature>
<evidence type="ECO:0000256" key="9">
    <source>
        <dbReference type="SAM" id="SignalP"/>
    </source>
</evidence>
<evidence type="ECO:0000256" key="7">
    <source>
        <dbReference type="ARBA" id="ARBA00049663"/>
    </source>
</evidence>
<feature type="transmembrane region" description="Helical" evidence="8">
    <location>
        <begin position="121"/>
        <end position="154"/>
    </location>
</feature>
<gene>
    <name evidence="10" type="ORF">ACFOYW_07905</name>
</gene>
<dbReference type="Pfam" id="PF02447">
    <property type="entry name" value="GntP_permease"/>
    <property type="match status" value="2"/>
</dbReference>
<reference evidence="11" key="1">
    <citation type="journal article" date="2019" name="Int. J. Syst. Evol. Microbiol.">
        <title>The Global Catalogue of Microorganisms (GCM) 10K type strain sequencing project: providing services to taxonomists for standard genome sequencing and annotation.</title>
        <authorList>
            <consortium name="The Broad Institute Genomics Platform"/>
            <consortium name="The Broad Institute Genome Sequencing Center for Infectious Disease"/>
            <person name="Wu L."/>
            <person name="Ma J."/>
        </authorList>
    </citation>
    <scope>NUCLEOTIDE SEQUENCE [LARGE SCALE GENOMIC DNA]</scope>
    <source>
        <strain evidence="11">CGMCC 1.10363</strain>
    </source>
</reference>
<evidence type="ECO:0000256" key="2">
    <source>
        <dbReference type="ARBA" id="ARBA00022448"/>
    </source>
</evidence>
<keyword evidence="5 8" id="KW-1133">Transmembrane helix</keyword>
<feature type="transmembrane region" description="Helical" evidence="8">
    <location>
        <begin position="161"/>
        <end position="179"/>
    </location>
</feature>
<dbReference type="PANTHER" id="PTHR30354:SF22">
    <property type="entry name" value="HIGH-AFFINITY GLUCONATE TRANSPORTER"/>
    <property type="match status" value="1"/>
</dbReference>
<feature type="transmembrane region" description="Helical" evidence="8">
    <location>
        <begin position="191"/>
        <end position="214"/>
    </location>
</feature>
<dbReference type="Proteomes" id="UP001595900">
    <property type="component" value="Unassembled WGS sequence"/>
</dbReference>
<protein>
    <submittedName>
        <fullName evidence="10">GntP family permease</fullName>
    </submittedName>
</protein>
<sequence>MALSSLPALAAAASAASTAPAHSDGRLIFSALLGMAVIIVLITWVKLHPFIALLAGSLVAGVTAGLAPTDAVTSFSNGFGSTSASVGTLIALGAMFGKLLADSGGADRIVDTLVSRASVQALPWIMGLVGAIIGLPMFFEVGLVLLVPVIMLVARRSGLPLMRVAVPAVAGLSAMHGFVPPHPGPLAAISVVHANLGVTLGLGVIVALIGVIISGPVFSRFVARWVPAEIPALFETGGAGSAAGAGGGTVASADQAGRGAVNTPRTAALNVAAHGDELLQADRAAHPAAVKRPGFWPTLCTILLPAALMLLAAIPDIIDPNDKAAWKTVVDFVGTPLIALGIAVLVAMVVLGRGAGFSLKRTSNVVAGSLQPIAGIFLIVGAGGGFKQVLVDTKISAVISNWAAHSGFSVLLLAWLVAVFIRVATGSATVATITTAGILEPVTHHLSTPGVSLLVLAIGAGSLFFSHVNDAGFWLFKEYFGLSIGQTIKSWSLLETLLSVVGILVVLAMSLVIH</sequence>
<feature type="chain" id="PRO_5046477584" evidence="9">
    <location>
        <begin position="24"/>
        <end position="514"/>
    </location>
</feature>
<keyword evidence="11" id="KW-1185">Reference proteome</keyword>
<feature type="signal peptide" evidence="9">
    <location>
        <begin position="1"/>
        <end position="23"/>
    </location>
</feature>
<keyword evidence="4 8" id="KW-0812">Transmembrane</keyword>
<dbReference type="EMBL" id="JBHSCN010000005">
    <property type="protein sequence ID" value="MFC4243296.1"/>
    <property type="molecule type" value="Genomic_DNA"/>
</dbReference>
<feature type="transmembrane region" description="Helical" evidence="8">
    <location>
        <begin position="334"/>
        <end position="352"/>
    </location>
</feature>
<evidence type="ECO:0000256" key="1">
    <source>
        <dbReference type="ARBA" id="ARBA00004651"/>
    </source>
</evidence>
<comment type="similarity">
    <text evidence="7">Belongs to the GntP permease family.</text>
</comment>
<organism evidence="10 11">
    <name type="scientific">Gryllotalpicola reticulitermitis</name>
    <dbReference type="NCBI Taxonomy" id="1184153"/>
    <lineage>
        <taxon>Bacteria</taxon>
        <taxon>Bacillati</taxon>
        <taxon>Actinomycetota</taxon>
        <taxon>Actinomycetes</taxon>
        <taxon>Micrococcales</taxon>
        <taxon>Microbacteriaceae</taxon>
        <taxon>Gryllotalpicola</taxon>
    </lineage>
</organism>
<name>A0ABV8Q4E9_9MICO</name>
<evidence type="ECO:0000256" key="8">
    <source>
        <dbReference type="SAM" id="Phobius"/>
    </source>
</evidence>
<keyword evidence="2" id="KW-0813">Transport</keyword>
<proteinExistence type="inferred from homology"/>
<accession>A0ABV8Q4E9</accession>
<evidence type="ECO:0000256" key="4">
    <source>
        <dbReference type="ARBA" id="ARBA00022692"/>
    </source>
</evidence>
<dbReference type="InterPro" id="IPR003474">
    <property type="entry name" value="Glcn_transporter"/>
</dbReference>
<feature type="transmembrane region" description="Helical" evidence="8">
    <location>
        <begin position="295"/>
        <end position="314"/>
    </location>
</feature>
<keyword evidence="6 8" id="KW-0472">Membrane</keyword>
<feature type="transmembrane region" description="Helical" evidence="8">
    <location>
        <begin position="364"/>
        <end position="386"/>
    </location>
</feature>
<evidence type="ECO:0000256" key="3">
    <source>
        <dbReference type="ARBA" id="ARBA00022475"/>
    </source>
</evidence>
<evidence type="ECO:0000256" key="5">
    <source>
        <dbReference type="ARBA" id="ARBA00022989"/>
    </source>
</evidence>
<feature type="transmembrane region" description="Helical" evidence="8">
    <location>
        <begin position="451"/>
        <end position="476"/>
    </location>
</feature>
<evidence type="ECO:0000256" key="6">
    <source>
        <dbReference type="ARBA" id="ARBA00023136"/>
    </source>
</evidence>
<feature type="transmembrane region" description="Helical" evidence="8">
    <location>
        <begin position="406"/>
        <end position="439"/>
    </location>
</feature>
<dbReference type="PANTHER" id="PTHR30354">
    <property type="entry name" value="GNT FAMILY GLUCONATE TRANSPORTER"/>
    <property type="match status" value="1"/>
</dbReference>